<protein>
    <submittedName>
        <fullName evidence="2">Uncharacterized protein</fullName>
    </submittedName>
</protein>
<gene>
    <name evidence="2" type="ORF">PRLR5076_00680</name>
</gene>
<reference evidence="2" key="1">
    <citation type="journal article" date="2022" name="Int. J. Syst. Evol. Microbiol.">
        <title>Prevotella lacticifex sp. nov., isolated from the rumen of cows.</title>
        <authorList>
            <person name="Shinkai T."/>
            <person name="Ikeyama N."/>
            <person name="Kumagai M."/>
            <person name="Ohmori H."/>
            <person name="Sakamoto M."/>
            <person name="Ohkuma M."/>
            <person name="Mitsumori M."/>
        </authorList>
    </citation>
    <scope>NUCLEOTIDE SEQUENCE</scope>
    <source>
        <strain evidence="2">R5076</strain>
    </source>
</reference>
<sequence length="99" mass="11292">MNGNARFRVYASDPQKRQSHKRYKFPYSACGFVVDSRKIRIVRIRTDSPFRTDNTDDTIFNAGAPTHLQGADRQGKGRKKPMGKLHYAPCALASISYER</sequence>
<keyword evidence="3" id="KW-1185">Reference proteome</keyword>
<dbReference type="EMBL" id="BPUB01000001">
    <property type="protein sequence ID" value="GJG57217.1"/>
    <property type="molecule type" value="Genomic_DNA"/>
</dbReference>
<dbReference type="Proteomes" id="UP000825483">
    <property type="component" value="Unassembled WGS sequence"/>
</dbReference>
<name>A0A9R1CTU6_9BACT</name>
<feature type="region of interest" description="Disordered" evidence="1">
    <location>
        <begin position="53"/>
        <end position="83"/>
    </location>
</feature>
<evidence type="ECO:0000313" key="2">
    <source>
        <dbReference type="EMBL" id="GJG57217.1"/>
    </source>
</evidence>
<comment type="caution">
    <text evidence="2">The sequence shown here is derived from an EMBL/GenBank/DDBJ whole genome shotgun (WGS) entry which is preliminary data.</text>
</comment>
<dbReference type="AlphaFoldDB" id="A0A9R1CTU6"/>
<accession>A0A9R1CTU6</accession>
<proteinExistence type="predicted"/>
<evidence type="ECO:0000256" key="1">
    <source>
        <dbReference type="SAM" id="MobiDB-lite"/>
    </source>
</evidence>
<organism evidence="2 3">
    <name type="scientific">Prevotella lacticifex</name>
    <dbReference type="NCBI Taxonomy" id="2854755"/>
    <lineage>
        <taxon>Bacteria</taxon>
        <taxon>Pseudomonadati</taxon>
        <taxon>Bacteroidota</taxon>
        <taxon>Bacteroidia</taxon>
        <taxon>Bacteroidales</taxon>
        <taxon>Prevotellaceae</taxon>
        <taxon>Prevotella</taxon>
    </lineage>
</organism>
<evidence type="ECO:0000313" key="3">
    <source>
        <dbReference type="Proteomes" id="UP000825483"/>
    </source>
</evidence>